<keyword evidence="2" id="KW-0472">Membrane</keyword>
<keyword evidence="4" id="KW-1185">Reference proteome</keyword>
<accession>A0ABU6FYM0</accession>
<evidence type="ECO:0000256" key="1">
    <source>
        <dbReference type="SAM" id="MobiDB-lite"/>
    </source>
</evidence>
<evidence type="ECO:0000313" key="3">
    <source>
        <dbReference type="EMBL" id="MEC0226987.1"/>
    </source>
</evidence>
<comment type="caution">
    <text evidence="3">The sequence shown here is derived from an EMBL/GenBank/DDBJ whole genome shotgun (WGS) entry which is preliminary data.</text>
</comment>
<evidence type="ECO:0000313" key="4">
    <source>
        <dbReference type="Proteomes" id="UP001338137"/>
    </source>
</evidence>
<protein>
    <submittedName>
        <fullName evidence="3">Uncharacterized protein</fullName>
    </submittedName>
</protein>
<dbReference type="RefSeq" id="WP_173215996.1">
    <property type="nucleotide sequence ID" value="NZ_JABMKZ010000002.1"/>
</dbReference>
<feature type="transmembrane region" description="Helical" evidence="2">
    <location>
        <begin position="42"/>
        <end position="63"/>
    </location>
</feature>
<gene>
    <name evidence="3" type="ORF">P4I72_07620</name>
</gene>
<keyword evidence="2" id="KW-0812">Transmembrane</keyword>
<dbReference type="EMBL" id="JARLKY010000014">
    <property type="protein sequence ID" value="MEC0226987.1"/>
    <property type="molecule type" value="Genomic_DNA"/>
</dbReference>
<keyword evidence="2" id="KW-1133">Transmembrane helix</keyword>
<proteinExistence type="predicted"/>
<sequence>MNVEGNTPLRSNRRSEEMPVDETYLPPRKVVHPSEQGKWTSIFYLSLLWIFIILVIGLTVWGIKYYS</sequence>
<dbReference type="Proteomes" id="UP001338137">
    <property type="component" value="Unassembled WGS sequence"/>
</dbReference>
<evidence type="ECO:0000256" key="2">
    <source>
        <dbReference type="SAM" id="Phobius"/>
    </source>
</evidence>
<reference evidence="3 4" key="1">
    <citation type="submission" date="2023-03" db="EMBL/GenBank/DDBJ databases">
        <title>Bacillus Genome Sequencing.</title>
        <authorList>
            <person name="Dunlap C."/>
        </authorList>
    </citation>
    <scope>NUCLEOTIDE SEQUENCE [LARGE SCALE GENOMIC DNA]</scope>
    <source>
        <strain evidence="3 4">BD-533</strain>
    </source>
</reference>
<feature type="compositionally biased region" description="Polar residues" evidence="1">
    <location>
        <begin position="1"/>
        <end position="10"/>
    </location>
</feature>
<feature type="region of interest" description="Disordered" evidence="1">
    <location>
        <begin position="1"/>
        <end position="21"/>
    </location>
</feature>
<organism evidence="3 4">
    <name type="scientific">Paenibacillus alba</name>
    <dbReference type="NCBI Taxonomy" id="1197127"/>
    <lineage>
        <taxon>Bacteria</taxon>
        <taxon>Bacillati</taxon>
        <taxon>Bacillota</taxon>
        <taxon>Bacilli</taxon>
        <taxon>Bacillales</taxon>
        <taxon>Paenibacillaceae</taxon>
        <taxon>Paenibacillus</taxon>
    </lineage>
</organism>
<name>A0ABU6FYM0_9BACL</name>